<dbReference type="EMBL" id="CP000048">
    <property type="protein sequence ID" value="AAX17134.1"/>
    <property type="molecule type" value="Genomic_DNA"/>
</dbReference>
<dbReference type="RefSeq" id="WP_012422385.1">
    <property type="nucleotide sequence ID" value="NC_010673.1"/>
</dbReference>
<dbReference type="AlphaFoldDB" id="A0AA34R488"/>
<organism evidence="1 2">
    <name type="scientific">Borrelia hermsii (strain HS1 / DAH)</name>
    <dbReference type="NCBI Taxonomy" id="314723"/>
    <lineage>
        <taxon>Bacteria</taxon>
        <taxon>Pseudomonadati</taxon>
        <taxon>Spirochaetota</taxon>
        <taxon>Spirochaetia</taxon>
        <taxon>Spirochaetales</taxon>
        <taxon>Borreliaceae</taxon>
        <taxon>Borrelia</taxon>
    </lineage>
</organism>
<dbReference type="KEGG" id="bhr:BH0634"/>
<dbReference type="SUPFAM" id="SSF52540">
    <property type="entry name" value="P-loop containing nucleoside triphosphate hydrolases"/>
    <property type="match status" value="2"/>
</dbReference>
<proteinExistence type="predicted"/>
<accession>A0AA34R488</accession>
<dbReference type="EC" id="3.1.11.5" evidence="1"/>
<dbReference type="Gene3D" id="1.10.486.10">
    <property type="entry name" value="PCRA, domain 4"/>
    <property type="match status" value="1"/>
</dbReference>
<name>A0AA34R488_BORHD</name>
<dbReference type="GO" id="GO:0008854">
    <property type="term" value="F:exodeoxyribonuclease V activity"/>
    <property type="evidence" value="ECO:0007669"/>
    <property type="project" value="UniProtKB-EC"/>
</dbReference>
<evidence type="ECO:0000313" key="2">
    <source>
        <dbReference type="Proteomes" id="UP000008834"/>
    </source>
</evidence>
<protein>
    <submittedName>
        <fullName evidence="1">Exodeoxyribonuclease V gamma chain</fullName>
        <ecNumber evidence="1">3.1.11.5</ecNumber>
    </submittedName>
</protein>
<sequence length="1073" mass="127935">MYKIYKTNKVSRIYNKIKELTQNDDIFKKETIILLKRNILGEEIKKYLATLNEVSYNLNIKQNITKTIYNLSTENQNIKNFLENNTLLLYSETEKFILYHILKDNKIKNIKQFKSTKNRYIFAAKIITLFHKYYSKFSNLIDNWRQNELLFEDKNKIHYESMQKEMFEKLFENQINILDLHKKIEQEITDNRQSIETKKIIIIGETREIDRKILHCLQKIFDITVYELILEDITQIKSILIDELVPLKIKKCNSKIQIEQEIDIQLFEEKNFLASFKNNIIKGTPLSNLDNSFKIIEAKTKKREVEILVNNILHSTQNNNLKINDIVITCLPKDMNMYLPYIEEFLNKYELEFTILDSKDVSKSKSVIALKQLMKLFISTRGTISNFNRKEIIEFLSNTKVMNKFNISISELEYLIKFSDAVNINFGMNDIHKESLSYDKNFLNSWEDGFNRFLTSAIFNCKYECKNCQESISFQDPDSIIRLISIIKSLYEDIMYFKEQEYTIYEWAEIMDIFIDKYIKLENNNKIDEYINTRIQYLKNFSKDFNENLHKDYLAKIKDRKVDFALFKVMLEESIEQKAYQVSNQNTGILVASSDKIEYLQKSEIHFLGSHQLNASIHFDNMDLLNEYYDYINLEQDNISNLIKIIFAASNKFYLYYSLSESLNPDINKPKVINKIVNYIKDMGLELKIEIHPNENYDFEYFKYEKANYLINYDIEAFNIAKSLQKGKHPHFKQKRLKLKKQITLEIEDINKAITNPYKYFYEDILNVHIKDISQISEIKEKQEEQIIDIENFNYKLMNNFIPIHECIKDEPNEHIADRIDNIIENQIQRGIIPINIKKETIKEEFIVKLNEIKNNITASFQEFFKMQETDIILNKSIPINFEGETLEFKLNGKLKNIYKIDNRYYYVNLEKKDYGQDKIIKKINLYIIGLMLKSAIENIDSIQEIRITYETSKLSLGNQYTNEEINSIDLENLLKQIAYISSYPTPIYKDLIQKSLIKIKDINEFREVLKKQIKYPQKSISINKSMEFILQQRDITWCPYYNRFKDTHALNIDDNLEKLLQDFYAKFIKVQS</sequence>
<dbReference type="InterPro" id="IPR027417">
    <property type="entry name" value="P-loop_NTPase"/>
</dbReference>
<keyword evidence="1" id="KW-0378">Hydrolase</keyword>
<reference evidence="2" key="1">
    <citation type="submission" date="2004-12" db="EMBL/GenBank/DDBJ databases">
        <title>The genome sequence of Borrelia hermsii and Borrelia turicatae: comparative analysis of two agents of endemic N. America relapsing fever.</title>
        <authorList>
            <person name="Porcella S.F."/>
            <person name="Raffel S.J."/>
            <person name="Schrumpf M.E."/>
            <person name="Montgomery B."/>
            <person name="Smith T."/>
            <person name="Schwan T.G."/>
        </authorList>
    </citation>
    <scope>NUCLEOTIDE SEQUENCE [LARGE SCALE GENOMIC DNA]</scope>
    <source>
        <strain evidence="2">HS1 / DAH</strain>
    </source>
</reference>
<dbReference type="Proteomes" id="UP000008834">
    <property type="component" value="Chromosome"/>
</dbReference>
<evidence type="ECO:0000313" key="1">
    <source>
        <dbReference type="EMBL" id="AAX17134.1"/>
    </source>
</evidence>
<gene>
    <name evidence="1" type="ordered locus">BH0634</name>
</gene>